<evidence type="ECO:0000313" key="2">
    <source>
        <dbReference type="Proteomes" id="UP000297065"/>
    </source>
</evidence>
<dbReference type="Pfam" id="PF09344">
    <property type="entry name" value="Cas_CT1975"/>
    <property type="match status" value="1"/>
</dbReference>
<dbReference type="Proteomes" id="UP000297065">
    <property type="component" value="Chromosome"/>
</dbReference>
<dbReference type="RefSeq" id="WP_136399589.1">
    <property type="nucleotide sequence ID" value="NZ_CP036295.1"/>
</dbReference>
<protein>
    <submittedName>
        <fullName evidence="1">Type I-E CRISPR-associated protein Cas7/Cse4/CasC</fullName>
    </submittedName>
</protein>
<dbReference type="EMBL" id="CP036295">
    <property type="protein sequence ID" value="QCC85421.1"/>
    <property type="molecule type" value="Genomic_DNA"/>
</dbReference>
<proteinExistence type="predicted"/>
<evidence type="ECO:0000313" key="1">
    <source>
        <dbReference type="EMBL" id="QCC85421.1"/>
    </source>
</evidence>
<organism evidence="1 2">
    <name type="scientific">Desulfovibrio desulfuricans</name>
    <dbReference type="NCBI Taxonomy" id="876"/>
    <lineage>
        <taxon>Bacteria</taxon>
        <taxon>Pseudomonadati</taxon>
        <taxon>Thermodesulfobacteriota</taxon>
        <taxon>Desulfovibrionia</taxon>
        <taxon>Desulfovibrionales</taxon>
        <taxon>Desulfovibrionaceae</taxon>
        <taxon>Desulfovibrio</taxon>
    </lineage>
</organism>
<dbReference type="OrthoDB" id="5291250at2"/>
<name>A0A4P7ULA1_DESDE</name>
<dbReference type="NCBIfam" id="TIGR01869">
    <property type="entry name" value="casC_Cse4"/>
    <property type="match status" value="1"/>
</dbReference>
<reference evidence="1 2" key="1">
    <citation type="submission" date="2019-02" db="EMBL/GenBank/DDBJ databases">
        <title>Complete Genome Sequence of Desulfovibrio desulfuricans IC1, a Sulfonate Utilizing Anaerobe.</title>
        <authorList>
            <person name="Day L.A."/>
            <person name="De Leon K.B."/>
            <person name="Wall J.D."/>
        </authorList>
    </citation>
    <scope>NUCLEOTIDE SEQUENCE [LARGE SCALE GENOMIC DNA]</scope>
    <source>
        <strain evidence="1 2">IC1</strain>
    </source>
</reference>
<gene>
    <name evidence="1" type="primary">cas7e</name>
    <name evidence="1" type="ORF">DDIC_05930</name>
</gene>
<sequence>MRHLELHILQSVPVACLNRDDLGSPKTAIFGGVQRARVSSQCWKRAIREYCNELLPQRFGGERTRLIVEPLRDIFIQKHGMDEATALGNAKTLAEAVAKFDAGAAQKGKLQTKTLFFTSKSELEALAAGLVANENVKKHAKNFAQSLCTDAADIALFGRMVASEPTLTLEGSAMFSHALSTHKADNEIDFFSALDDMQPAEDTGAGMTGTLEFNAATYYRFCALNLDMLADAAHLGALSPEERQDIVAAFVEATLKAMPGARKNSMNATTMPAYVLCVLRDSGHPVQLINAFEKAVYSPDGRGYVDASAKRMDEEYQRLENTWGLTAAETIRMPEKGLADLLQGVRRHVR</sequence>
<dbReference type="AlphaFoldDB" id="A0A4P7ULA1"/>
<dbReference type="InterPro" id="IPR010148">
    <property type="entry name" value="CRISPR-assoc_prot_CT1975"/>
</dbReference>
<accession>A0A4P7ULA1</accession>